<dbReference type="GO" id="GO:0005886">
    <property type="term" value="C:plasma membrane"/>
    <property type="evidence" value="ECO:0007669"/>
    <property type="project" value="UniProtKB-SubCell"/>
</dbReference>
<reference evidence="8 10" key="1">
    <citation type="submission" date="2014-12" db="EMBL/GenBank/DDBJ databases">
        <title>Comparative genome analysis of Bacillus coagulans HM-08, Clostridium butyricum HM-68, Bacillus subtilis HM-66 and Bacillus licheniformis BL-09.</title>
        <authorList>
            <person name="Zhang H."/>
        </authorList>
    </citation>
    <scope>NUCLEOTIDE SEQUENCE [LARGE SCALE GENOMIC DNA]</scope>
    <source>
        <strain evidence="8 10">HM-66</strain>
    </source>
</reference>
<evidence type="ECO:0000256" key="5">
    <source>
        <dbReference type="ARBA" id="ARBA00023136"/>
    </source>
</evidence>
<proteinExistence type="predicted"/>
<name>A0A0D1I8K3_BACIU</name>
<dbReference type="GO" id="GO:0022857">
    <property type="term" value="F:transmembrane transporter activity"/>
    <property type="evidence" value="ECO:0007669"/>
    <property type="project" value="InterPro"/>
</dbReference>
<dbReference type="InterPro" id="IPR011701">
    <property type="entry name" value="MFS"/>
</dbReference>
<dbReference type="STRING" id="483913.AN935_15595"/>
<protein>
    <submittedName>
        <fullName evidence="8">Efflux transporter</fullName>
    </submittedName>
    <submittedName>
        <fullName evidence="9">MFS transporter</fullName>
    </submittedName>
</protein>
<feature type="transmembrane region" description="Helical" evidence="6">
    <location>
        <begin position="132"/>
        <end position="155"/>
    </location>
</feature>
<dbReference type="Proteomes" id="UP000032247">
    <property type="component" value="Unassembled WGS sequence"/>
</dbReference>
<evidence type="ECO:0000256" key="1">
    <source>
        <dbReference type="ARBA" id="ARBA00004651"/>
    </source>
</evidence>
<feature type="transmembrane region" description="Helical" evidence="6">
    <location>
        <begin position="330"/>
        <end position="349"/>
    </location>
</feature>
<evidence type="ECO:0000313" key="10">
    <source>
        <dbReference type="Proteomes" id="UP000032247"/>
    </source>
</evidence>
<dbReference type="AlphaFoldDB" id="A0A0D1I8K3"/>
<evidence type="ECO:0000256" key="4">
    <source>
        <dbReference type="ARBA" id="ARBA00022989"/>
    </source>
</evidence>
<feature type="transmembrane region" description="Helical" evidence="6">
    <location>
        <begin position="46"/>
        <end position="66"/>
    </location>
</feature>
<dbReference type="Pfam" id="PF07690">
    <property type="entry name" value="MFS_1"/>
    <property type="match status" value="1"/>
</dbReference>
<dbReference type="PROSITE" id="PS50850">
    <property type="entry name" value="MFS"/>
    <property type="match status" value="1"/>
</dbReference>
<comment type="subcellular location">
    <subcellularLocation>
        <location evidence="1">Cell membrane</location>
        <topology evidence="1">Multi-pass membrane protein</topology>
    </subcellularLocation>
</comment>
<keyword evidence="2" id="KW-0813">Transport</keyword>
<evidence type="ECO:0000256" key="3">
    <source>
        <dbReference type="ARBA" id="ARBA00022692"/>
    </source>
</evidence>
<feature type="transmembrane region" description="Helical" evidence="6">
    <location>
        <begin position="302"/>
        <end position="323"/>
    </location>
</feature>
<feature type="transmembrane region" description="Helical" evidence="6">
    <location>
        <begin position="104"/>
        <end position="125"/>
    </location>
</feature>
<evidence type="ECO:0000259" key="7">
    <source>
        <dbReference type="PROSITE" id="PS50850"/>
    </source>
</evidence>
<feature type="transmembrane region" description="Helical" evidence="6">
    <location>
        <begin position="161"/>
        <end position="182"/>
    </location>
</feature>
<reference evidence="9" key="2">
    <citation type="submission" date="2023-03" db="EMBL/GenBank/DDBJ databases">
        <title>Complete genome sequences of 52 Bacillus and Priestia strains isolated from West-African fermentations and 26 reference strains from the DSMZ collection.</title>
        <authorList>
            <person name="Wiedenbein E.S."/>
            <person name="Canoy T.S."/>
            <person name="Hui Y."/>
            <person name="Parkouda C."/>
            <person name="Dawende C."/>
            <person name="Ametefe E."/>
            <person name="Jespersen L."/>
            <person name="Nielsen D.S."/>
        </authorList>
    </citation>
    <scope>NUCLEOTIDE SEQUENCE</scope>
    <source>
        <strain evidence="9">PRO56</strain>
    </source>
</reference>
<evidence type="ECO:0000313" key="8">
    <source>
        <dbReference type="EMBL" id="KIU05283.1"/>
    </source>
</evidence>
<accession>A0A0D1I8K3</accession>
<feature type="domain" description="Major facilitator superfamily (MFS) profile" evidence="7">
    <location>
        <begin position="8"/>
        <end position="460"/>
    </location>
</feature>
<dbReference type="Proteomes" id="UP001214898">
    <property type="component" value="Chromosome"/>
</dbReference>
<dbReference type="SUPFAM" id="SSF103473">
    <property type="entry name" value="MFS general substrate transporter"/>
    <property type="match status" value="1"/>
</dbReference>
<dbReference type="PATRIC" id="fig|1423.173.peg.3815"/>
<organism evidence="8 10">
    <name type="scientific">Bacillus subtilis</name>
    <dbReference type="NCBI Taxonomy" id="1423"/>
    <lineage>
        <taxon>Bacteria</taxon>
        <taxon>Bacillati</taxon>
        <taxon>Bacillota</taxon>
        <taxon>Bacilli</taxon>
        <taxon>Bacillales</taxon>
        <taxon>Bacillaceae</taxon>
        <taxon>Bacillus</taxon>
    </lineage>
</organism>
<feature type="transmembrane region" description="Helical" evidence="6">
    <location>
        <begin position="266"/>
        <end position="290"/>
    </location>
</feature>
<feature type="transmembrane region" description="Helical" evidence="6">
    <location>
        <begin position="228"/>
        <end position="246"/>
    </location>
</feature>
<gene>
    <name evidence="9" type="primary">yubD</name>
    <name evidence="9" type="ORF">P5633_08415</name>
    <name evidence="8" type="ORF">SC09_contig4orf00017</name>
</gene>
<sequence>MKTKHYWVISLLAVLAVGPGLMSNTALSSVQGLVQKAVGTSVFTSVNPILIGNMAFALLVPAGPLLRKKFGARPVYLASLPVFILGSLLIACSGDIAWMAAGRFLQGAATGVMLMIMIPMLVLSFPIERRNYALLVLIGGFYGSVIIGTILGTIATSCGHWRWLFFIFGTLSLIGVAVSYFFLHDEHHGASDQEQPLDRAGILLSVFLAAASAVSFIFLQKWGLSSGYVWIGFGVTLCLLIGLLIVEYKVKNPFISIKLMLLPKPVLGLLIIAAGTITVAVSLSAFQGLLRQMYDISQEHLIFLNLTLLIGVAIAAILSALLYDKVGPGMLGIIGGLILVFVNFQWLHMQDRSSLYMFAALFIMLVAGTGLTVAAGLMGAAMGGPLPDLVKRMTAVQFLRLFVYMGVPILIGFFTKKDAARQSGSVQDSMMTAYHDLFFISFILSVLLVCLSFCMNATGMGHKLAHKPHDKAKAAPEKPAVSAEGLSKATVKSYKVINDTEYRNALRNLQK</sequence>
<keyword evidence="3 6" id="KW-0812">Transmembrane</keyword>
<feature type="transmembrane region" description="Helical" evidence="6">
    <location>
        <begin position="355"/>
        <end position="377"/>
    </location>
</feature>
<evidence type="ECO:0000313" key="9">
    <source>
        <dbReference type="EMBL" id="WEY86123.1"/>
    </source>
</evidence>
<feature type="transmembrane region" description="Helical" evidence="6">
    <location>
        <begin position="202"/>
        <end position="222"/>
    </location>
</feature>
<dbReference type="PANTHER" id="PTHR42718">
    <property type="entry name" value="MAJOR FACILITATOR SUPERFAMILY MULTIDRUG TRANSPORTER MFSC"/>
    <property type="match status" value="1"/>
</dbReference>
<feature type="transmembrane region" description="Helical" evidence="6">
    <location>
        <begin position="437"/>
        <end position="457"/>
    </location>
</feature>
<feature type="transmembrane region" description="Helical" evidence="6">
    <location>
        <begin position="75"/>
        <end position="98"/>
    </location>
</feature>
<evidence type="ECO:0000256" key="2">
    <source>
        <dbReference type="ARBA" id="ARBA00022448"/>
    </source>
</evidence>
<dbReference type="InterPro" id="IPR020846">
    <property type="entry name" value="MFS_dom"/>
</dbReference>
<dbReference type="PANTHER" id="PTHR42718:SF9">
    <property type="entry name" value="MAJOR FACILITATOR SUPERFAMILY MULTIDRUG TRANSPORTER MFSC"/>
    <property type="match status" value="1"/>
</dbReference>
<keyword evidence="4 6" id="KW-1133">Transmembrane helix</keyword>
<feature type="transmembrane region" description="Helical" evidence="6">
    <location>
        <begin position="398"/>
        <end position="415"/>
    </location>
</feature>
<keyword evidence="5 6" id="KW-0472">Membrane</keyword>
<dbReference type="InterPro" id="IPR036259">
    <property type="entry name" value="MFS_trans_sf"/>
</dbReference>
<dbReference type="Gene3D" id="1.20.1250.20">
    <property type="entry name" value="MFS general substrate transporter like domains"/>
    <property type="match status" value="1"/>
</dbReference>
<dbReference type="EMBL" id="JXBC01000013">
    <property type="protein sequence ID" value="KIU05283.1"/>
    <property type="molecule type" value="Genomic_DNA"/>
</dbReference>
<evidence type="ECO:0000256" key="6">
    <source>
        <dbReference type="SAM" id="Phobius"/>
    </source>
</evidence>
<dbReference type="EMBL" id="CP120576">
    <property type="protein sequence ID" value="WEY86123.1"/>
    <property type="molecule type" value="Genomic_DNA"/>
</dbReference>
<dbReference type="FunFam" id="1.20.1250.20:FF:000842">
    <property type="entry name" value="Putative efflux transporter"/>
    <property type="match status" value="1"/>
</dbReference>